<organism evidence="5 6">
    <name type="scientific">Cryptosporangium minutisporangium</name>
    <dbReference type="NCBI Taxonomy" id="113569"/>
    <lineage>
        <taxon>Bacteria</taxon>
        <taxon>Bacillati</taxon>
        <taxon>Actinomycetota</taxon>
        <taxon>Actinomycetes</taxon>
        <taxon>Cryptosporangiales</taxon>
        <taxon>Cryptosporangiaceae</taxon>
        <taxon>Cryptosporangium</taxon>
    </lineage>
</organism>
<accession>A0ABP6T993</accession>
<evidence type="ECO:0000259" key="3">
    <source>
        <dbReference type="Pfam" id="PF13556"/>
    </source>
</evidence>
<feature type="domain" description="PucR C-terminal helix-turn-helix" evidence="3">
    <location>
        <begin position="490"/>
        <end position="548"/>
    </location>
</feature>
<feature type="coiled-coil region" evidence="2">
    <location>
        <begin position="145"/>
        <end position="176"/>
    </location>
</feature>
<dbReference type="InterPro" id="IPR025736">
    <property type="entry name" value="PucR_C-HTH_dom"/>
</dbReference>
<evidence type="ECO:0000313" key="6">
    <source>
        <dbReference type="Proteomes" id="UP001501676"/>
    </source>
</evidence>
<evidence type="ECO:0000259" key="4">
    <source>
        <dbReference type="Pfam" id="PF17853"/>
    </source>
</evidence>
<dbReference type="Pfam" id="PF13556">
    <property type="entry name" value="HTH_30"/>
    <property type="match status" value="1"/>
</dbReference>
<comment type="caution">
    <text evidence="5">The sequence shown here is derived from an EMBL/GenBank/DDBJ whole genome shotgun (WGS) entry which is preliminary data.</text>
</comment>
<dbReference type="EMBL" id="BAAAYN010000049">
    <property type="protein sequence ID" value="GAA3395679.1"/>
    <property type="molecule type" value="Genomic_DNA"/>
</dbReference>
<dbReference type="Pfam" id="PF17853">
    <property type="entry name" value="GGDEF_2"/>
    <property type="match status" value="1"/>
</dbReference>
<dbReference type="InterPro" id="IPR041522">
    <property type="entry name" value="CdaR_GGDEF"/>
</dbReference>
<dbReference type="PANTHER" id="PTHR33744:SF7">
    <property type="entry name" value="PUCR FAMILY TRANSCRIPTIONAL REGULATOR"/>
    <property type="match status" value="1"/>
</dbReference>
<name>A0ABP6T993_9ACTN</name>
<gene>
    <name evidence="5" type="ORF">GCM10020369_69640</name>
</gene>
<dbReference type="InterPro" id="IPR051448">
    <property type="entry name" value="CdaR-like_regulators"/>
</dbReference>
<dbReference type="PANTHER" id="PTHR33744">
    <property type="entry name" value="CARBOHYDRATE DIACID REGULATOR"/>
    <property type="match status" value="1"/>
</dbReference>
<keyword evidence="2" id="KW-0175">Coiled coil</keyword>
<sequence>MSDEPLDKPDSWWREQLSKLYGLFVTSMIMLDGRELDDILHLATTSVPSLCGCEVDAVCVRDGIALTPWGDYPGQGPALEAALRALDNHSGPVTLTDGAWRWALALGRTDALVGYLVVRSTKEPSTDEFFLLKALGQQTGGALANAALHQRQREQTAQLRSLNQELSETVRRLERRTRVHEMLGAISASGTGEVGIALALHQLTGLSVAVEDRFGNLRAWAGPSEPQPYPKVSTARRDAMLRHASAQPHPSRWGDRMVSVARPRQEILGVLALVDPRHTIGRDDLFALEYATTVLALELSHQRRLAEVELRLRRNLVDDLITGVDEESAYARADAIGHDLRVRHHVVVIRWGGTQTEDAVAEAAAAAAAALDLRTLTSRRSGIVVMLVSSRPDATALHGALVAKLGEPGGALGLGGPCETPTEFPRSYSEAVRAAEIRAGSRTPSGATAFDQLGLYRILDTGQGREDVSSFVQEWLGRLLDYDRRKGTDLVRTLSQYLERGGNYDETASALLIHRSTLRYRLGRIREISGCDLNDVDDRLNLHVATRAWQVLHGPG</sequence>
<evidence type="ECO:0000256" key="2">
    <source>
        <dbReference type="SAM" id="Coils"/>
    </source>
</evidence>
<protein>
    <recommendedName>
        <fullName evidence="7">Transcriptional regulator</fullName>
    </recommendedName>
</protein>
<dbReference type="RefSeq" id="WP_345732529.1">
    <property type="nucleotide sequence ID" value="NZ_BAAAYN010000049.1"/>
</dbReference>
<feature type="domain" description="CdaR GGDEF-like" evidence="4">
    <location>
        <begin position="325"/>
        <end position="437"/>
    </location>
</feature>
<evidence type="ECO:0000256" key="1">
    <source>
        <dbReference type="ARBA" id="ARBA00006754"/>
    </source>
</evidence>
<proteinExistence type="inferred from homology"/>
<dbReference type="Proteomes" id="UP001501676">
    <property type="component" value="Unassembled WGS sequence"/>
</dbReference>
<dbReference type="InterPro" id="IPR042070">
    <property type="entry name" value="PucR_C-HTH_sf"/>
</dbReference>
<evidence type="ECO:0008006" key="7">
    <source>
        <dbReference type="Google" id="ProtNLM"/>
    </source>
</evidence>
<dbReference type="Gene3D" id="1.10.10.2840">
    <property type="entry name" value="PucR C-terminal helix-turn-helix domain"/>
    <property type="match status" value="1"/>
</dbReference>
<dbReference type="SUPFAM" id="SSF55781">
    <property type="entry name" value="GAF domain-like"/>
    <property type="match status" value="1"/>
</dbReference>
<reference evidence="6" key="1">
    <citation type="journal article" date="2019" name="Int. J. Syst. Evol. Microbiol.">
        <title>The Global Catalogue of Microorganisms (GCM) 10K type strain sequencing project: providing services to taxonomists for standard genome sequencing and annotation.</title>
        <authorList>
            <consortium name="The Broad Institute Genomics Platform"/>
            <consortium name="The Broad Institute Genome Sequencing Center for Infectious Disease"/>
            <person name="Wu L."/>
            <person name="Ma J."/>
        </authorList>
    </citation>
    <scope>NUCLEOTIDE SEQUENCE [LARGE SCALE GENOMIC DNA]</scope>
    <source>
        <strain evidence="6">JCM 9458</strain>
    </source>
</reference>
<comment type="similarity">
    <text evidence="1">Belongs to the CdaR family.</text>
</comment>
<evidence type="ECO:0000313" key="5">
    <source>
        <dbReference type="EMBL" id="GAA3395679.1"/>
    </source>
</evidence>
<keyword evidence="6" id="KW-1185">Reference proteome</keyword>